<dbReference type="EMBL" id="RDQH01000330">
    <property type="protein sequence ID" value="RXI00646.1"/>
    <property type="molecule type" value="Genomic_DNA"/>
</dbReference>
<sequence length="187" mass="22207">MHDLRVAQQDSLAEHSGMYEERSYLMRWQVHSSMSGRSRSLNVLGSILQNNGELNEDLNHRIQVRWMKRRSASCMSCDRCMPLNLKGNFYRMTIRPAMLNDRMHTKKDRIKNEDIRGKVGVVAIKYKMRESVKVVWTYEPKTCRALVRKCDYETKAMWGRERPNKILKKALRKDIKYLEDLMHNQAQ</sequence>
<gene>
    <name evidence="1" type="ORF">DVH24_000880</name>
</gene>
<evidence type="ECO:0000313" key="1">
    <source>
        <dbReference type="EMBL" id="RXI00646.1"/>
    </source>
</evidence>
<name>A0A498JZN8_MALDO</name>
<reference evidence="1 2" key="1">
    <citation type="submission" date="2018-10" db="EMBL/GenBank/DDBJ databases">
        <title>A high-quality apple genome assembly.</title>
        <authorList>
            <person name="Hu J."/>
        </authorList>
    </citation>
    <scope>NUCLEOTIDE SEQUENCE [LARGE SCALE GENOMIC DNA]</scope>
    <source>
        <strain evidence="2">cv. HFTH1</strain>
        <tissue evidence="1">Young leaf</tissue>
    </source>
</reference>
<organism evidence="1 2">
    <name type="scientific">Malus domestica</name>
    <name type="common">Apple</name>
    <name type="synonym">Pyrus malus</name>
    <dbReference type="NCBI Taxonomy" id="3750"/>
    <lineage>
        <taxon>Eukaryota</taxon>
        <taxon>Viridiplantae</taxon>
        <taxon>Streptophyta</taxon>
        <taxon>Embryophyta</taxon>
        <taxon>Tracheophyta</taxon>
        <taxon>Spermatophyta</taxon>
        <taxon>Magnoliopsida</taxon>
        <taxon>eudicotyledons</taxon>
        <taxon>Gunneridae</taxon>
        <taxon>Pentapetalae</taxon>
        <taxon>rosids</taxon>
        <taxon>fabids</taxon>
        <taxon>Rosales</taxon>
        <taxon>Rosaceae</taxon>
        <taxon>Amygdaloideae</taxon>
        <taxon>Maleae</taxon>
        <taxon>Malus</taxon>
    </lineage>
</organism>
<evidence type="ECO:0000313" key="2">
    <source>
        <dbReference type="Proteomes" id="UP000290289"/>
    </source>
</evidence>
<comment type="caution">
    <text evidence="1">The sequence shown here is derived from an EMBL/GenBank/DDBJ whole genome shotgun (WGS) entry which is preliminary data.</text>
</comment>
<dbReference type="PANTHER" id="PTHR46238:SF8">
    <property type="entry name" value="ENDONUCLEASE_EXONUCLEASE_PHOSPHATASE DOMAIN-CONTAINING PROTEIN"/>
    <property type="match status" value="1"/>
</dbReference>
<dbReference type="Proteomes" id="UP000290289">
    <property type="component" value="Chromosome 4"/>
</dbReference>
<accession>A0A498JZN8</accession>
<proteinExistence type="predicted"/>
<dbReference type="PANTHER" id="PTHR46238">
    <property type="entry name" value="REVERSE TRANSCRIPTASE DOMAIN-CONTAINING PROTEIN"/>
    <property type="match status" value="1"/>
</dbReference>
<dbReference type="AlphaFoldDB" id="A0A498JZN8"/>
<protein>
    <submittedName>
        <fullName evidence="1">Uncharacterized protein</fullName>
    </submittedName>
</protein>
<keyword evidence="2" id="KW-1185">Reference proteome</keyword>